<proteinExistence type="predicted"/>
<comment type="caution">
    <text evidence="3">The sequence shown here is derived from an EMBL/GenBank/DDBJ whole genome shotgun (WGS) entry which is preliminary data.</text>
</comment>
<dbReference type="InterPro" id="IPR018682">
    <property type="entry name" value="DUF2167_membr"/>
</dbReference>
<keyword evidence="1" id="KW-0472">Membrane</keyword>
<dbReference type="STRING" id="1185876.BN8_00225"/>
<dbReference type="eggNOG" id="COG4714">
    <property type="taxonomic scope" value="Bacteria"/>
</dbReference>
<dbReference type="AlphaFoldDB" id="I2GBN4"/>
<feature type="signal peptide" evidence="2">
    <location>
        <begin position="1"/>
        <end position="35"/>
    </location>
</feature>
<evidence type="ECO:0000313" key="4">
    <source>
        <dbReference type="Proteomes" id="UP000009309"/>
    </source>
</evidence>
<name>I2GBN4_9BACT</name>
<evidence type="ECO:0000256" key="2">
    <source>
        <dbReference type="SAM" id="SignalP"/>
    </source>
</evidence>
<keyword evidence="1" id="KW-0812">Transmembrane</keyword>
<gene>
    <name evidence="3" type="ORF">BN8_00225</name>
</gene>
<reference evidence="3 4" key="1">
    <citation type="journal article" date="2012" name="J. Bacteriol.">
        <title>Genome Sequence of the Filamentous Bacterium Fibrisoma limi BUZ 3T.</title>
        <authorList>
            <person name="Filippini M."/>
            <person name="Qi W."/>
            <person name="Jaenicke S."/>
            <person name="Goesmann A."/>
            <person name="Smits T.H."/>
            <person name="Bagheri H.C."/>
        </authorList>
    </citation>
    <scope>NUCLEOTIDE SEQUENCE [LARGE SCALE GENOMIC DNA]</scope>
    <source>
        <strain evidence="4">BUZ 3T</strain>
    </source>
</reference>
<feature type="chain" id="PRO_5003659230" description="DUF2167 domain-containing protein" evidence="2">
    <location>
        <begin position="36"/>
        <end position="314"/>
    </location>
</feature>
<evidence type="ECO:0000313" key="3">
    <source>
        <dbReference type="EMBL" id="CCH51308.1"/>
    </source>
</evidence>
<keyword evidence="2" id="KW-0732">Signal</keyword>
<evidence type="ECO:0008006" key="5">
    <source>
        <dbReference type="Google" id="ProtNLM"/>
    </source>
</evidence>
<accession>I2GBN4</accession>
<feature type="transmembrane region" description="Helical" evidence="1">
    <location>
        <begin position="274"/>
        <end position="296"/>
    </location>
</feature>
<dbReference type="EMBL" id="CAIT01000004">
    <property type="protein sequence ID" value="CCH51308.1"/>
    <property type="molecule type" value="Genomic_DNA"/>
</dbReference>
<dbReference type="Pfam" id="PF09935">
    <property type="entry name" value="DUF2167"/>
    <property type="match status" value="1"/>
</dbReference>
<sequence>MAFLHTVLHTTIRTSVKKYLLIMSCLVAVPALLFAQTDADQAVIDSINRTFTYQTGVIALKNGMAKLTVPKGFKFLDADQSRRVLVDLWGNPADVSSSTQGMLFPEQGGPLAEQSWAFNVTYDEMGYVKDEDADEIDYNDLLKDMQEGTEEESADRVKNGYQSIALVGWASPPFYDKEHKVLHWAKEIKFGDSATVNTLNYDVRILGRKGVISLNAIAGMNELAAVKQQIPGVIGSVAFESGNKYTDFDPKLDEVAAVGIGGLVAGKVLAKVGFFALIAKFWKLILIGVAGGLSALRKLLGGKKVVDEPAGEVS</sequence>
<keyword evidence="4" id="KW-1185">Reference proteome</keyword>
<protein>
    <recommendedName>
        <fullName evidence="5">DUF2167 domain-containing protein</fullName>
    </recommendedName>
</protein>
<keyword evidence="1" id="KW-1133">Transmembrane helix</keyword>
<evidence type="ECO:0000256" key="1">
    <source>
        <dbReference type="SAM" id="Phobius"/>
    </source>
</evidence>
<dbReference type="Proteomes" id="UP000009309">
    <property type="component" value="Unassembled WGS sequence"/>
</dbReference>
<organism evidence="3 4">
    <name type="scientific">Fibrisoma limi BUZ 3</name>
    <dbReference type="NCBI Taxonomy" id="1185876"/>
    <lineage>
        <taxon>Bacteria</taxon>
        <taxon>Pseudomonadati</taxon>
        <taxon>Bacteroidota</taxon>
        <taxon>Cytophagia</taxon>
        <taxon>Cytophagales</taxon>
        <taxon>Spirosomataceae</taxon>
        <taxon>Fibrisoma</taxon>
    </lineage>
</organism>